<feature type="compositionally biased region" description="Basic residues" evidence="1">
    <location>
        <begin position="283"/>
        <end position="302"/>
    </location>
</feature>
<sequence>MLGLNYASSDDEEEVAAPVKEQTKATSQQAPVKSSIAPIHDAAISNEPALAPTTQPKDEPGREDPVVGPTMGPSATPPPVNSVAEGDSAPLSPYSASRLIIRNLTMPPIPNFNIPPSPPGSPRPGPTARFAQFLELKKRGVHFNERIEKTSALRNPSHLQKLMEFAGISEIDQYASTLPEELAIPSKFPKWAYADQLVASQKEITKQREAEQAKVQREAIEFVPASASGASSRAATPGGNLSRGSAAERVMANLDKEKPSPLVQDRGKRKEYEHRGGRDEPRRRRFRSRSRSPGRRRSRSRMCKICESHLISKNGARTKSEAAARQLSRR</sequence>
<evidence type="ECO:0000313" key="2">
    <source>
        <dbReference type="EMBL" id="KAF2499778.1"/>
    </source>
</evidence>
<dbReference type="OrthoDB" id="1714508at2759"/>
<protein>
    <recommendedName>
        <fullName evidence="4">HCNGP-domain-containing protein</fullName>
    </recommendedName>
</protein>
<reference evidence="2" key="1">
    <citation type="journal article" date="2020" name="Stud. Mycol.">
        <title>101 Dothideomycetes genomes: a test case for predicting lifestyles and emergence of pathogens.</title>
        <authorList>
            <person name="Haridas S."/>
            <person name="Albert R."/>
            <person name="Binder M."/>
            <person name="Bloem J."/>
            <person name="Labutti K."/>
            <person name="Salamov A."/>
            <person name="Andreopoulos B."/>
            <person name="Baker S."/>
            <person name="Barry K."/>
            <person name="Bills G."/>
            <person name="Bluhm B."/>
            <person name="Cannon C."/>
            <person name="Castanera R."/>
            <person name="Culley D."/>
            <person name="Daum C."/>
            <person name="Ezra D."/>
            <person name="Gonzalez J."/>
            <person name="Henrissat B."/>
            <person name="Kuo A."/>
            <person name="Liang C."/>
            <person name="Lipzen A."/>
            <person name="Lutzoni F."/>
            <person name="Magnuson J."/>
            <person name="Mondo S."/>
            <person name="Nolan M."/>
            <person name="Ohm R."/>
            <person name="Pangilinan J."/>
            <person name="Park H.-J."/>
            <person name="Ramirez L."/>
            <person name="Alfaro M."/>
            <person name="Sun H."/>
            <person name="Tritt A."/>
            <person name="Yoshinaga Y."/>
            <person name="Zwiers L.-H."/>
            <person name="Turgeon B."/>
            <person name="Goodwin S."/>
            <person name="Spatafora J."/>
            <person name="Crous P."/>
            <person name="Grigoriev I."/>
        </authorList>
    </citation>
    <scope>NUCLEOTIDE SEQUENCE</scope>
    <source>
        <strain evidence="2">CBS 269.34</strain>
    </source>
</reference>
<dbReference type="GO" id="GO:0005634">
    <property type="term" value="C:nucleus"/>
    <property type="evidence" value="ECO:0007669"/>
    <property type="project" value="TreeGrafter"/>
</dbReference>
<feature type="compositionally biased region" description="Basic and acidic residues" evidence="1">
    <location>
        <begin position="254"/>
        <end position="282"/>
    </location>
</feature>
<dbReference type="AlphaFoldDB" id="A0A6A6R4X7"/>
<feature type="compositionally biased region" description="Low complexity" evidence="1">
    <location>
        <begin position="225"/>
        <end position="235"/>
    </location>
</feature>
<dbReference type="Pfam" id="PF07818">
    <property type="entry name" value="HCNGP"/>
    <property type="match status" value="1"/>
</dbReference>
<proteinExistence type="predicted"/>
<organism evidence="2 3">
    <name type="scientific">Lophium mytilinum</name>
    <dbReference type="NCBI Taxonomy" id="390894"/>
    <lineage>
        <taxon>Eukaryota</taxon>
        <taxon>Fungi</taxon>
        <taxon>Dikarya</taxon>
        <taxon>Ascomycota</taxon>
        <taxon>Pezizomycotina</taxon>
        <taxon>Dothideomycetes</taxon>
        <taxon>Pleosporomycetidae</taxon>
        <taxon>Mytilinidiales</taxon>
        <taxon>Mytilinidiaceae</taxon>
        <taxon>Lophium</taxon>
    </lineage>
</organism>
<evidence type="ECO:0000256" key="1">
    <source>
        <dbReference type="SAM" id="MobiDB-lite"/>
    </source>
</evidence>
<dbReference type="EMBL" id="MU004184">
    <property type="protein sequence ID" value="KAF2499778.1"/>
    <property type="molecule type" value="Genomic_DNA"/>
</dbReference>
<accession>A0A6A6R4X7</accession>
<dbReference type="PANTHER" id="PTHR13464">
    <property type="entry name" value="TRANSCRIPTIONAL REGULATOR PROTEIN HCNGP"/>
    <property type="match status" value="1"/>
</dbReference>
<name>A0A6A6R4X7_9PEZI</name>
<dbReference type="InterPro" id="IPR012479">
    <property type="entry name" value="SAP30BP"/>
</dbReference>
<feature type="region of interest" description="Disordered" evidence="1">
    <location>
        <begin position="223"/>
        <end position="330"/>
    </location>
</feature>
<dbReference type="GO" id="GO:0006355">
    <property type="term" value="P:regulation of DNA-templated transcription"/>
    <property type="evidence" value="ECO:0007669"/>
    <property type="project" value="InterPro"/>
</dbReference>
<keyword evidence="3" id="KW-1185">Reference proteome</keyword>
<evidence type="ECO:0000313" key="3">
    <source>
        <dbReference type="Proteomes" id="UP000799750"/>
    </source>
</evidence>
<feature type="region of interest" description="Disordered" evidence="1">
    <location>
        <begin position="1"/>
        <end position="89"/>
    </location>
</feature>
<feature type="compositionally biased region" description="Basic and acidic residues" evidence="1">
    <location>
        <begin position="56"/>
        <end position="65"/>
    </location>
</feature>
<gene>
    <name evidence="2" type="ORF">BU16DRAFT_615159</name>
</gene>
<evidence type="ECO:0008006" key="4">
    <source>
        <dbReference type="Google" id="ProtNLM"/>
    </source>
</evidence>
<dbReference type="PANTHER" id="PTHR13464:SF0">
    <property type="entry name" value="SAP30-BINDING PROTEIN"/>
    <property type="match status" value="1"/>
</dbReference>
<dbReference type="Proteomes" id="UP000799750">
    <property type="component" value="Unassembled WGS sequence"/>
</dbReference>